<dbReference type="InterPro" id="IPR020831">
    <property type="entry name" value="GlycerAld/Erythrose_P_DH"/>
</dbReference>
<feature type="domain" description="Glyceraldehyde 3-phosphate dehydrogenase NAD(P) binding" evidence="2">
    <location>
        <begin position="6"/>
        <end position="157"/>
    </location>
</feature>
<gene>
    <name evidence="3" type="ORF">METZ01_LOCUS159489</name>
</gene>
<dbReference type="CDD" id="cd05214">
    <property type="entry name" value="GAPDH_I_N"/>
    <property type="match status" value="1"/>
</dbReference>
<sequence length="194" mass="21290">MASRKTRLGINGFGRIGRLILRGIADGDYPDMDVVAVNSFADPETNAHMFKYDSTYGVYEGNVSSYTDKFLVDDMEVNCVSHPDPIDIPWDRLDVDIVLECTGKFTDAEKARRHIDAGAKKVIISAPAKGEDVTVVMGVNESDYDPTSHSILSNASCTTNCVAPLMKVLEDQFGIISGMMTTIHSYTNDQQVLD</sequence>
<dbReference type="PANTHER" id="PTHR43148">
    <property type="entry name" value="GLYCERALDEHYDE-3-PHOSPHATE DEHYDROGENASE 2"/>
    <property type="match status" value="1"/>
</dbReference>
<accession>A0A382AYN3</accession>
<dbReference type="SMART" id="SM00846">
    <property type="entry name" value="Gp_dh_N"/>
    <property type="match status" value="1"/>
</dbReference>
<dbReference type="EMBL" id="UINC01027418">
    <property type="protein sequence ID" value="SVB06635.1"/>
    <property type="molecule type" value="Genomic_DNA"/>
</dbReference>
<protein>
    <recommendedName>
        <fullName evidence="2">Glyceraldehyde 3-phosphate dehydrogenase NAD(P) binding domain-containing protein</fullName>
    </recommendedName>
</protein>
<dbReference type="Pfam" id="PF00044">
    <property type="entry name" value="Gp_dh_N"/>
    <property type="match status" value="1"/>
</dbReference>
<dbReference type="Gene3D" id="3.40.50.720">
    <property type="entry name" value="NAD(P)-binding Rossmann-like Domain"/>
    <property type="match status" value="1"/>
</dbReference>
<keyword evidence="1" id="KW-0560">Oxidoreductase</keyword>
<name>A0A382AYN3_9ZZZZ</name>
<reference evidence="3" key="1">
    <citation type="submission" date="2018-05" db="EMBL/GenBank/DDBJ databases">
        <authorList>
            <person name="Lanie J.A."/>
            <person name="Ng W.-L."/>
            <person name="Kazmierczak K.M."/>
            <person name="Andrzejewski T.M."/>
            <person name="Davidsen T.M."/>
            <person name="Wayne K.J."/>
            <person name="Tettelin H."/>
            <person name="Glass J.I."/>
            <person name="Rusch D."/>
            <person name="Podicherti R."/>
            <person name="Tsui H.-C.T."/>
            <person name="Winkler M.E."/>
        </authorList>
    </citation>
    <scope>NUCLEOTIDE SEQUENCE</scope>
</reference>
<dbReference type="InterPro" id="IPR036291">
    <property type="entry name" value="NAD(P)-bd_dom_sf"/>
</dbReference>
<organism evidence="3">
    <name type="scientific">marine metagenome</name>
    <dbReference type="NCBI Taxonomy" id="408172"/>
    <lineage>
        <taxon>unclassified sequences</taxon>
        <taxon>metagenomes</taxon>
        <taxon>ecological metagenomes</taxon>
    </lineage>
</organism>
<dbReference type="FunFam" id="3.40.50.720:FF:000001">
    <property type="entry name" value="Glyceraldehyde-3-phosphate dehydrogenase"/>
    <property type="match status" value="1"/>
</dbReference>
<dbReference type="Gene3D" id="3.30.360.10">
    <property type="entry name" value="Dihydrodipicolinate Reductase, domain 2"/>
    <property type="match status" value="1"/>
</dbReference>
<dbReference type="GO" id="GO:0051287">
    <property type="term" value="F:NAD binding"/>
    <property type="evidence" value="ECO:0007669"/>
    <property type="project" value="InterPro"/>
</dbReference>
<evidence type="ECO:0000313" key="3">
    <source>
        <dbReference type="EMBL" id="SVB06635.1"/>
    </source>
</evidence>
<evidence type="ECO:0000256" key="1">
    <source>
        <dbReference type="ARBA" id="ARBA00023002"/>
    </source>
</evidence>
<dbReference type="InterPro" id="IPR020828">
    <property type="entry name" value="GlycerAld_3-P_DH_NAD(P)-bd"/>
</dbReference>
<feature type="non-terminal residue" evidence="3">
    <location>
        <position position="194"/>
    </location>
</feature>
<dbReference type="PRINTS" id="PR00078">
    <property type="entry name" value="G3PDHDRGNASE"/>
</dbReference>
<evidence type="ECO:0000259" key="2">
    <source>
        <dbReference type="SMART" id="SM00846"/>
    </source>
</evidence>
<proteinExistence type="predicted"/>
<dbReference type="AlphaFoldDB" id="A0A382AYN3"/>
<dbReference type="SUPFAM" id="SSF51735">
    <property type="entry name" value="NAD(P)-binding Rossmann-fold domains"/>
    <property type="match status" value="1"/>
</dbReference>
<dbReference type="InterPro" id="IPR020829">
    <property type="entry name" value="GlycerAld_3-P_DH_cat"/>
</dbReference>
<dbReference type="Pfam" id="PF02800">
    <property type="entry name" value="Gp_dh_C"/>
    <property type="match status" value="1"/>
</dbReference>
<dbReference type="GO" id="GO:0016620">
    <property type="term" value="F:oxidoreductase activity, acting on the aldehyde or oxo group of donors, NAD or NADP as acceptor"/>
    <property type="evidence" value="ECO:0007669"/>
    <property type="project" value="InterPro"/>
</dbReference>